<dbReference type="OrthoDB" id="137974at2157"/>
<sequence length="291" mass="33390">MTRLKENTINQLSRLICGEDFDFLPYRKSSQLTDFFQELGFDYTHDGSTRRYWVRDVLSEINTETPSDSVFPSPEIIAVIEHILNPVNFLDLPDSEEKQNLGIERVNKLLSLQDLFVEKEENGAVQLHSRKGDFVSTSVNRDEKKRVMTFSPSVFELPKGSTMKNCVSIMMPFSKEFDNVYSAIKAACVSEGIPFHRADDFWKNSVIIQDIFELICRSSIVIVDFSNRNENVFYEAGIAHTLGKHVIPITQSIDSIPFDLRHHRHIVYLNNGEGLRGLEKKLIDRLASLKE</sequence>
<name>A0A1L3Q019_9EURY</name>
<evidence type="ECO:0000313" key="3">
    <source>
        <dbReference type="Proteomes" id="UP000186879"/>
    </source>
</evidence>
<evidence type="ECO:0008006" key="5">
    <source>
        <dbReference type="Google" id="ProtNLM"/>
    </source>
</evidence>
<protein>
    <recommendedName>
        <fullName evidence="5">AbiJ N-terminal domain-containing protein</fullName>
    </recommendedName>
</protein>
<reference evidence="2 4" key="2">
    <citation type="submission" date="2016-10" db="EMBL/GenBank/DDBJ databases">
        <authorList>
            <person name="de Groot N.N."/>
        </authorList>
    </citation>
    <scope>NUCLEOTIDE SEQUENCE [LARGE SCALE GENOMIC DNA]</scope>
    <source>
        <strain evidence="2 4">Z-7982</strain>
    </source>
</reference>
<dbReference type="GeneID" id="30582319"/>
<dbReference type="KEGG" id="mhaz:BHR79_01145"/>
<accession>A0A1L3Q019</accession>
<organism evidence="1 3">
    <name type="scientific">Methanohalophilus halophilus</name>
    <dbReference type="NCBI Taxonomy" id="2177"/>
    <lineage>
        <taxon>Archaea</taxon>
        <taxon>Methanobacteriati</taxon>
        <taxon>Methanobacteriota</taxon>
        <taxon>Stenosarchaea group</taxon>
        <taxon>Methanomicrobia</taxon>
        <taxon>Methanosarcinales</taxon>
        <taxon>Methanosarcinaceae</taxon>
        <taxon>Methanohalophilus</taxon>
    </lineage>
</organism>
<evidence type="ECO:0000313" key="1">
    <source>
        <dbReference type="EMBL" id="APH38224.1"/>
    </source>
</evidence>
<evidence type="ECO:0000313" key="2">
    <source>
        <dbReference type="EMBL" id="SDV99780.1"/>
    </source>
</evidence>
<dbReference type="Proteomes" id="UP000186879">
    <property type="component" value="Chromosome"/>
</dbReference>
<gene>
    <name evidence="1" type="ORF">BHR79_01145</name>
    <name evidence="2" type="ORF">SAMN04515625_0051</name>
</gene>
<dbReference type="AlphaFoldDB" id="A0A1L3Q019"/>
<reference evidence="1 3" key="1">
    <citation type="submission" date="2016-10" db="EMBL/GenBank/DDBJ databases">
        <title>Methanohalophilus halophilus.</title>
        <authorList>
            <person name="L'haridon S."/>
        </authorList>
    </citation>
    <scope>NUCLEOTIDE SEQUENCE [LARGE SCALE GENOMIC DNA]</scope>
    <source>
        <strain evidence="1 3">Z-7982</strain>
    </source>
</reference>
<dbReference type="RefSeq" id="WP_072560450.1">
    <property type="nucleotide sequence ID" value="NZ_CP017921.1"/>
</dbReference>
<keyword evidence="3" id="KW-1185">Reference proteome</keyword>
<dbReference type="EMBL" id="FNMU01000001">
    <property type="protein sequence ID" value="SDV99780.1"/>
    <property type="molecule type" value="Genomic_DNA"/>
</dbReference>
<evidence type="ECO:0000313" key="4">
    <source>
        <dbReference type="Proteomes" id="UP000198669"/>
    </source>
</evidence>
<dbReference type="Proteomes" id="UP000198669">
    <property type="component" value="Unassembled WGS sequence"/>
</dbReference>
<proteinExistence type="predicted"/>
<dbReference type="EMBL" id="CP017921">
    <property type="protein sequence ID" value="APH38224.1"/>
    <property type="molecule type" value="Genomic_DNA"/>
</dbReference>